<feature type="coiled-coil region" evidence="1">
    <location>
        <begin position="25"/>
        <end position="56"/>
    </location>
</feature>
<name>A0A9D4RB26_DREPO</name>
<evidence type="ECO:0000256" key="1">
    <source>
        <dbReference type="SAM" id="Coils"/>
    </source>
</evidence>
<accession>A0A9D4RB26</accession>
<evidence type="ECO:0000313" key="3">
    <source>
        <dbReference type="Proteomes" id="UP000828390"/>
    </source>
</evidence>
<keyword evidence="1" id="KW-0175">Coiled coil</keyword>
<protein>
    <submittedName>
        <fullName evidence="2">Uncharacterized protein</fullName>
    </submittedName>
</protein>
<organism evidence="2 3">
    <name type="scientific">Dreissena polymorpha</name>
    <name type="common">Zebra mussel</name>
    <name type="synonym">Mytilus polymorpha</name>
    <dbReference type="NCBI Taxonomy" id="45954"/>
    <lineage>
        <taxon>Eukaryota</taxon>
        <taxon>Metazoa</taxon>
        <taxon>Spiralia</taxon>
        <taxon>Lophotrochozoa</taxon>
        <taxon>Mollusca</taxon>
        <taxon>Bivalvia</taxon>
        <taxon>Autobranchia</taxon>
        <taxon>Heteroconchia</taxon>
        <taxon>Euheterodonta</taxon>
        <taxon>Imparidentia</taxon>
        <taxon>Neoheterodontei</taxon>
        <taxon>Myida</taxon>
        <taxon>Dreissenoidea</taxon>
        <taxon>Dreissenidae</taxon>
        <taxon>Dreissena</taxon>
    </lineage>
</organism>
<dbReference type="Proteomes" id="UP000828390">
    <property type="component" value="Unassembled WGS sequence"/>
</dbReference>
<keyword evidence="3" id="KW-1185">Reference proteome</keyword>
<dbReference type="EMBL" id="JAIWYP010000002">
    <property type="protein sequence ID" value="KAH3861826.1"/>
    <property type="molecule type" value="Genomic_DNA"/>
</dbReference>
<reference evidence="2" key="2">
    <citation type="submission" date="2020-11" db="EMBL/GenBank/DDBJ databases">
        <authorList>
            <person name="McCartney M.A."/>
            <person name="Auch B."/>
            <person name="Kono T."/>
            <person name="Mallez S."/>
            <person name="Becker A."/>
            <person name="Gohl D.M."/>
            <person name="Silverstein K.A.T."/>
            <person name="Koren S."/>
            <person name="Bechman K.B."/>
            <person name="Herman A."/>
            <person name="Abrahante J.E."/>
            <person name="Garbe J."/>
        </authorList>
    </citation>
    <scope>NUCLEOTIDE SEQUENCE</scope>
    <source>
        <strain evidence="2">Duluth1</strain>
        <tissue evidence="2">Whole animal</tissue>
    </source>
</reference>
<sequence length="144" mass="16784">MKPVATLYRLSKQTGGDRVFFMVQLHKLDRKYNAAEKKVNQEISRLSERLQAVTEVKPTVHVTQFSLERTINPNFSNYEGLESTPVTGHIKAPILHLKINDERGIEYPDGADDKKRDLHKHRRMPYPICLSQEGINYPERTYYQ</sequence>
<dbReference type="AlphaFoldDB" id="A0A9D4RB26"/>
<comment type="caution">
    <text evidence="2">The sequence shown here is derived from an EMBL/GenBank/DDBJ whole genome shotgun (WGS) entry which is preliminary data.</text>
</comment>
<gene>
    <name evidence="2" type="ORF">DPMN_024777</name>
</gene>
<reference evidence="2" key="1">
    <citation type="journal article" date="2019" name="bioRxiv">
        <title>The Genome of the Zebra Mussel, Dreissena polymorpha: A Resource for Invasive Species Research.</title>
        <authorList>
            <person name="McCartney M.A."/>
            <person name="Auch B."/>
            <person name="Kono T."/>
            <person name="Mallez S."/>
            <person name="Zhang Y."/>
            <person name="Obille A."/>
            <person name="Becker A."/>
            <person name="Abrahante J.E."/>
            <person name="Garbe J."/>
            <person name="Badalamenti J.P."/>
            <person name="Herman A."/>
            <person name="Mangelson H."/>
            <person name="Liachko I."/>
            <person name="Sullivan S."/>
            <person name="Sone E.D."/>
            <person name="Koren S."/>
            <person name="Silverstein K.A.T."/>
            <person name="Beckman K.B."/>
            <person name="Gohl D.M."/>
        </authorList>
    </citation>
    <scope>NUCLEOTIDE SEQUENCE</scope>
    <source>
        <strain evidence="2">Duluth1</strain>
        <tissue evidence="2">Whole animal</tissue>
    </source>
</reference>
<proteinExistence type="predicted"/>
<evidence type="ECO:0000313" key="2">
    <source>
        <dbReference type="EMBL" id="KAH3861826.1"/>
    </source>
</evidence>